<sequence length="65" mass="7394">MTDDLIHRARAAQHHAARALHLHGLTARSRRLLHHADRLARALWAAGYPVTVLHQPKPTNRKDKP</sequence>
<evidence type="ECO:0000313" key="1">
    <source>
        <dbReference type="EMBL" id="TGG78449.1"/>
    </source>
</evidence>
<protein>
    <submittedName>
        <fullName evidence="1">Uncharacterized protein</fullName>
    </submittedName>
</protein>
<evidence type="ECO:0000313" key="2">
    <source>
        <dbReference type="Proteomes" id="UP000298111"/>
    </source>
</evidence>
<name>A0A8H1L578_9ACTN</name>
<gene>
    <name evidence="1" type="ORF">D8771_24915</name>
</gene>
<dbReference type="GeneID" id="75186091"/>
<dbReference type="AlphaFoldDB" id="A0A8H1L578"/>
<organism evidence="1 2">
    <name type="scientific">Streptomyces albus</name>
    <dbReference type="NCBI Taxonomy" id="1888"/>
    <lineage>
        <taxon>Bacteria</taxon>
        <taxon>Bacillati</taxon>
        <taxon>Actinomycetota</taxon>
        <taxon>Actinomycetes</taxon>
        <taxon>Kitasatosporales</taxon>
        <taxon>Streptomycetaceae</taxon>
        <taxon>Streptomyces</taxon>
    </lineage>
</organism>
<dbReference type="RefSeq" id="WP_135567456.1">
    <property type="nucleotide sequence ID" value="NZ_CP103061.1"/>
</dbReference>
<proteinExistence type="predicted"/>
<accession>A0A8H1L578</accession>
<comment type="caution">
    <text evidence="1">The sequence shown here is derived from an EMBL/GenBank/DDBJ whole genome shotgun (WGS) entry which is preliminary data.</text>
</comment>
<reference evidence="1 2" key="1">
    <citation type="submission" date="2018-10" db="EMBL/GenBank/DDBJ databases">
        <title>Isolation of pseudouridimycin from Streptomyces albus DSM 40763.</title>
        <authorList>
            <person name="Rosenqvist P."/>
            <person name="Metsae-Ketelae M."/>
            <person name="Virta P."/>
        </authorList>
    </citation>
    <scope>NUCLEOTIDE SEQUENCE [LARGE SCALE GENOMIC DNA]</scope>
    <source>
        <strain evidence="1 2">DSM 40763</strain>
    </source>
</reference>
<dbReference type="Proteomes" id="UP000298111">
    <property type="component" value="Unassembled WGS sequence"/>
</dbReference>
<dbReference type="EMBL" id="RCIY01000087">
    <property type="protein sequence ID" value="TGG78449.1"/>
    <property type="molecule type" value="Genomic_DNA"/>
</dbReference>